<feature type="transmembrane region" description="Helical" evidence="1">
    <location>
        <begin position="6"/>
        <end position="29"/>
    </location>
</feature>
<keyword evidence="3" id="KW-1185">Reference proteome</keyword>
<evidence type="ECO:0000256" key="1">
    <source>
        <dbReference type="SAM" id="Phobius"/>
    </source>
</evidence>
<dbReference type="AlphaFoldDB" id="A0A1I0D767"/>
<keyword evidence="1" id="KW-0472">Membrane</keyword>
<keyword evidence="1" id="KW-1133">Transmembrane helix</keyword>
<protein>
    <submittedName>
        <fullName evidence="2">Uncharacterized protein</fullName>
    </submittedName>
</protein>
<dbReference type="RefSeq" id="WP_090442815.1">
    <property type="nucleotide sequence ID" value="NZ_FOHU01000007.1"/>
</dbReference>
<accession>A0A1I0D767</accession>
<dbReference type="Proteomes" id="UP000199568">
    <property type="component" value="Unassembled WGS sequence"/>
</dbReference>
<evidence type="ECO:0000313" key="3">
    <source>
        <dbReference type="Proteomes" id="UP000199568"/>
    </source>
</evidence>
<organism evidence="2 3">
    <name type="scientific">Natronincola peptidivorans</name>
    <dbReference type="NCBI Taxonomy" id="426128"/>
    <lineage>
        <taxon>Bacteria</taxon>
        <taxon>Bacillati</taxon>
        <taxon>Bacillota</taxon>
        <taxon>Clostridia</taxon>
        <taxon>Peptostreptococcales</taxon>
        <taxon>Natronincolaceae</taxon>
        <taxon>Natronincola</taxon>
    </lineage>
</organism>
<gene>
    <name evidence="2" type="ORF">SAMN05660297_01896</name>
</gene>
<dbReference type="OrthoDB" id="9901912at2"/>
<keyword evidence="1" id="KW-0812">Transmembrane</keyword>
<evidence type="ECO:0000313" key="2">
    <source>
        <dbReference type="EMBL" id="SET28062.1"/>
    </source>
</evidence>
<dbReference type="EMBL" id="FOHU01000007">
    <property type="protein sequence ID" value="SET28062.1"/>
    <property type="molecule type" value="Genomic_DNA"/>
</dbReference>
<proteinExistence type="predicted"/>
<name>A0A1I0D767_9FIRM</name>
<reference evidence="2 3" key="1">
    <citation type="submission" date="2016-10" db="EMBL/GenBank/DDBJ databases">
        <authorList>
            <person name="de Groot N.N."/>
        </authorList>
    </citation>
    <scope>NUCLEOTIDE SEQUENCE [LARGE SCALE GENOMIC DNA]</scope>
    <source>
        <strain evidence="2 3">DSM 18979</strain>
    </source>
</reference>
<sequence length="63" mass="7419">MQGILYQFFNLILIIVLFAAPIALTVILLRHFGKSKNTVDSEEYLIEKIRDLEKRIEVLEENR</sequence>